<proteinExistence type="predicted"/>
<protein>
    <submittedName>
        <fullName evidence="1">Uncharacterized protein</fullName>
    </submittedName>
</protein>
<sequence>MKDHLVTLIEAKLGWGNGDTWSNKDFEELSERILKQTNKRLSVTTLKRIWGRAEWVANPSAATMDILSEFLGFENWRDFVSAHKEEPTEQKVLEKPKPRKTWTIVLAVAIVGSFFGFYWNTTTEKNEQNTVYKAEDFLFKSRTISQGIPNSVVFEYHASLAKENAKIEIQQDWDRNKRMRIDKRDTVATSIYYHPGFFKSKLVVDDTIIKENDVFITTDNWLGMIERDSVPIYLTTKEIYADSLLGINHETVTAYNLDARTSNVVVSLYQVKDFGDLYTKDFEMSTEVKNDFDEGISACQNVRLFILYDGGAIGIPLAKKGCSSDLTLMTMERFVDGKKNDLSGFGVDFNDYVNLRCISKNQKLEIFIDNKSIYQMNVPEPAQKIKGVSIHFEGAGSVKTFEFKRDEEIIYKSGF</sequence>
<dbReference type="Proteomes" id="UP000310314">
    <property type="component" value="Unassembled WGS sequence"/>
</dbReference>
<organism evidence="1 2">
    <name type="scientific">Maribacter algarum</name>
    <name type="common">ex Zhang et al. 2020</name>
    <dbReference type="NCBI Taxonomy" id="2578118"/>
    <lineage>
        <taxon>Bacteria</taxon>
        <taxon>Pseudomonadati</taxon>
        <taxon>Bacteroidota</taxon>
        <taxon>Flavobacteriia</taxon>
        <taxon>Flavobacteriales</taxon>
        <taxon>Flavobacteriaceae</taxon>
        <taxon>Maribacter</taxon>
    </lineage>
</organism>
<comment type="caution">
    <text evidence="1">The sequence shown here is derived from an EMBL/GenBank/DDBJ whole genome shotgun (WGS) entry which is preliminary data.</text>
</comment>
<dbReference type="EMBL" id="VATY01000004">
    <property type="protein sequence ID" value="TMM53892.1"/>
    <property type="molecule type" value="Genomic_DNA"/>
</dbReference>
<evidence type="ECO:0000313" key="2">
    <source>
        <dbReference type="Proteomes" id="UP000310314"/>
    </source>
</evidence>
<name>A0A5S3PI61_9FLAO</name>
<reference evidence="1 2" key="1">
    <citation type="submission" date="2019-05" db="EMBL/GenBank/DDBJ databases">
        <authorList>
            <person name="Zhang J.-Y."/>
            <person name="Feg X."/>
            <person name="Du Z.-J."/>
        </authorList>
    </citation>
    <scope>NUCLEOTIDE SEQUENCE [LARGE SCALE GENOMIC DNA]</scope>
    <source>
        <strain evidence="1 2">RZ26</strain>
    </source>
</reference>
<accession>A0A5S3PI61</accession>
<keyword evidence="2" id="KW-1185">Reference proteome</keyword>
<dbReference type="RefSeq" id="WP_171037086.1">
    <property type="nucleotide sequence ID" value="NZ_VATY01000004.1"/>
</dbReference>
<dbReference type="AlphaFoldDB" id="A0A5S3PI61"/>
<evidence type="ECO:0000313" key="1">
    <source>
        <dbReference type="EMBL" id="TMM53892.1"/>
    </source>
</evidence>
<gene>
    <name evidence="1" type="ORF">FEE95_18520</name>
</gene>